<dbReference type="InterPro" id="IPR011009">
    <property type="entry name" value="Kinase-like_dom_sf"/>
</dbReference>
<evidence type="ECO:0000313" key="6">
    <source>
        <dbReference type="Proteomes" id="UP001385951"/>
    </source>
</evidence>
<dbReference type="Proteomes" id="UP001385951">
    <property type="component" value="Unassembled WGS sequence"/>
</dbReference>
<evidence type="ECO:0000256" key="2">
    <source>
        <dbReference type="ARBA" id="ARBA00022840"/>
    </source>
</evidence>
<dbReference type="GO" id="GO:0005634">
    <property type="term" value="C:nucleus"/>
    <property type="evidence" value="ECO:0007669"/>
    <property type="project" value="TreeGrafter"/>
</dbReference>
<dbReference type="Gene3D" id="1.10.510.10">
    <property type="entry name" value="Transferase(Phosphotransferase) domain 1"/>
    <property type="match status" value="1"/>
</dbReference>
<name>A0AAW0FCM5_9APHY</name>
<sequence>MRQSILPTASVPDIPDEVFPYMNRIETKKIWDSLRSWFVPRGYFLYPQNELEQPKPEGPRMRRLSDLSAKYPYSHVPDPNPIARTCRARGTLYPAMNKDYRDVMIKMVPTDGNEHEVFQHFKDGAFRRDELVTLIPALDILPFDERWTFIVLPRWGSICGLLDIGFNNVGCALKFALTILKGLAFMHKNLIAHRDIRPENMLINILTSVDVTDLRKFLDSGRARFALCDFGLSYKFPPGTPPEELVLPIDERDFGTLEYHPPDGLKGELVFDPFAFDVACLGGVFCQLFGHLTTIVPDLAPFLDRMITPDIPARCTAEVALRTLKDLHAKLDPKTLSTRVKCRPFGAWQAKDRWAGLPEEFVRACAAQMPLVRPQEKSYDLDSGPFLIDHF</sequence>
<feature type="domain" description="Protein kinase" evidence="3">
    <location>
        <begin position="71"/>
        <end position="387"/>
    </location>
</feature>
<dbReference type="SMART" id="SM00220">
    <property type="entry name" value="S_TKc"/>
    <property type="match status" value="1"/>
</dbReference>
<dbReference type="AlphaFoldDB" id="A0AAW0FCM5"/>
<reference evidence="4 6" key="1">
    <citation type="submission" date="2022-09" db="EMBL/GenBank/DDBJ databases">
        <authorList>
            <person name="Palmer J.M."/>
        </authorList>
    </citation>
    <scope>NUCLEOTIDE SEQUENCE [LARGE SCALE GENOMIC DNA]</scope>
    <source>
        <strain evidence="4 6">DSM 7382</strain>
    </source>
</reference>
<dbReference type="SUPFAM" id="SSF56112">
    <property type="entry name" value="Protein kinase-like (PK-like)"/>
    <property type="match status" value="1"/>
</dbReference>
<dbReference type="EMBL" id="JASBNA010000122">
    <property type="protein sequence ID" value="KAK7676339.1"/>
    <property type="molecule type" value="Genomic_DNA"/>
</dbReference>
<evidence type="ECO:0000256" key="1">
    <source>
        <dbReference type="ARBA" id="ARBA00022741"/>
    </source>
</evidence>
<organism evidence="4 6">
    <name type="scientific">Cerrena zonata</name>
    <dbReference type="NCBI Taxonomy" id="2478898"/>
    <lineage>
        <taxon>Eukaryota</taxon>
        <taxon>Fungi</taxon>
        <taxon>Dikarya</taxon>
        <taxon>Basidiomycota</taxon>
        <taxon>Agaricomycotina</taxon>
        <taxon>Agaricomycetes</taxon>
        <taxon>Polyporales</taxon>
        <taxon>Cerrenaceae</taxon>
        <taxon>Cerrena</taxon>
    </lineage>
</organism>
<keyword evidence="1" id="KW-0547">Nucleotide-binding</keyword>
<dbReference type="EMBL" id="JASBNA010000025">
    <property type="protein sequence ID" value="KAK7684496.1"/>
    <property type="molecule type" value="Genomic_DNA"/>
</dbReference>
<evidence type="ECO:0000313" key="4">
    <source>
        <dbReference type="EMBL" id="KAK7676339.1"/>
    </source>
</evidence>
<proteinExistence type="predicted"/>
<dbReference type="PROSITE" id="PS50011">
    <property type="entry name" value="PROTEIN_KINASE_DOM"/>
    <property type="match status" value="1"/>
</dbReference>
<keyword evidence="2" id="KW-0067">ATP-binding</keyword>
<gene>
    <name evidence="5" type="ORF">QCA50_012443</name>
    <name evidence="4" type="ORF">QCA50_020722</name>
</gene>
<protein>
    <recommendedName>
        <fullName evidence="3">Protein kinase domain-containing protein</fullName>
    </recommendedName>
</protein>
<dbReference type="PANTHER" id="PTHR24056">
    <property type="entry name" value="CELL DIVISION PROTEIN KINASE"/>
    <property type="match status" value="1"/>
</dbReference>
<comment type="caution">
    <text evidence="4">The sequence shown here is derived from an EMBL/GenBank/DDBJ whole genome shotgun (WGS) entry which is preliminary data.</text>
</comment>
<dbReference type="GO" id="GO:0005524">
    <property type="term" value="F:ATP binding"/>
    <property type="evidence" value="ECO:0007669"/>
    <property type="project" value="UniProtKB-KW"/>
</dbReference>
<dbReference type="Pfam" id="PF00069">
    <property type="entry name" value="Pkinase"/>
    <property type="match status" value="1"/>
</dbReference>
<keyword evidence="6" id="KW-1185">Reference proteome</keyword>
<dbReference type="GO" id="GO:0004674">
    <property type="term" value="F:protein serine/threonine kinase activity"/>
    <property type="evidence" value="ECO:0007669"/>
    <property type="project" value="TreeGrafter"/>
</dbReference>
<evidence type="ECO:0000259" key="3">
    <source>
        <dbReference type="PROSITE" id="PS50011"/>
    </source>
</evidence>
<dbReference type="InterPro" id="IPR050108">
    <property type="entry name" value="CDK"/>
</dbReference>
<accession>A0AAW0FCM5</accession>
<evidence type="ECO:0000313" key="5">
    <source>
        <dbReference type="EMBL" id="KAK7684496.1"/>
    </source>
</evidence>
<dbReference type="InterPro" id="IPR000719">
    <property type="entry name" value="Prot_kinase_dom"/>
</dbReference>